<feature type="transmembrane region" description="Helical" evidence="7">
    <location>
        <begin position="228"/>
        <end position="250"/>
    </location>
</feature>
<comment type="caution">
    <text evidence="9">The sequence shown here is derived from an EMBL/GenBank/DDBJ whole genome shotgun (WGS) entry which is preliminary data.</text>
</comment>
<evidence type="ECO:0000256" key="4">
    <source>
        <dbReference type="ARBA" id="ARBA00022692"/>
    </source>
</evidence>
<feature type="transmembrane region" description="Helical" evidence="7">
    <location>
        <begin position="172"/>
        <end position="194"/>
    </location>
</feature>
<dbReference type="Proteomes" id="UP000019364">
    <property type="component" value="Unassembled WGS sequence"/>
</dbReference>
<dbReference type="InterPro" id="IPR051393">
    <property type="entry name" value="ABC_transporter_permease"/>
</dbReference>
<keyword evidence="4 7" id="KW-0812">Transmembrane</keyword>
<gene>
    <name evidence="9" type="ORF">JCM16418_389</name>
</gene>
<keyword evidence="6 7" id="KW-0472">Membrane</keyword>
<organism evidence="9 10">
    <name type="scientific">Paenibacillus pini JCM 16418</name>
    <dbReference type="NCBI Taxonomy" id="1236976"/>
    <lineage>
        <taxon>Bacteria</taxon>
        <taxon>Bacillati</taxon>
        <taxon>Bacillota</taxon>
        <taxon>Bacilli</taxon>
        <taxon>Bacillales</taxon>
        <taxon>Paenibacillaceae</taxon>
        <taxon>Paenibacillus</taxon>
    </lineage>
</organism>
<protein>
    <submittedName>
        <fullName evidence="9">ABC alpha-glucoside transporter</fullName>
    </submittedName>
</protein>
<feature type="transmembrane region" description="Helical" evidence="7">
    <location>
        <begin position="47"/>
        <end position="67"/>
    </location>
</feature>
<dbReference type="Pfam" id="PF00528">
    <property type="entry name" value="BPD_transp_1"/>
    <property type="match status" value="1"/>
</dbReference>
<comment type="similarity">
    <text evidence="7">Belongs to the binding-protein-dependent transport system permease family.</text>
</comment>
<keyword evidence="10" id="KW-1185">Reference proteome</keyword>
<evidence type="ECO:0000313" key="10">
    <source>
        <dbReference type="Proteomes" id="UP000019364"/>
    </source>
</evidence>
<feature type="transmembrane region" description="Helical" evidence="7">
    <location>
        <begin position="12"/>
        <end position="35"/>
    </location>
</feature>
<feature type="transmembrane region" description="Helical" evidence="7">
    <location>
        <begin position="139"/>
        <end position="160"/>
    </location>
</feature>
<dbReference type="GO" id="GO:0055085">
    <property type="term" value="P:transmembrane transport"/>
    <property type="evidence" value="ECO:0007669"/>
    <property type="project" value="InterPro"/>
</dbReference>
<dbReference type="PANTHER" id="PTHR30193:SF18">
    <property type="entry name" value="OSMOPROTECTIVE COMPOUNDS UPTAKE PERMEASE PROTEIN GGTC"/>
    <property type="match status" value="1"/>
</dbReference>
<dbReference type="EMBL" id="BAVZ01000001">
    <property type="protein sequence ID" value="GAF06434.1"/>
    <property type="molecule type" value="Genomic_DNA"/>
</dbReference>
<dbReference type="AlphaFoldDB" id="W7YVJ2"/>
<evidence type="ECO:0000256" key="1">
    <source>
        <dbReference type="ARBA" id="ARBA00004651"/>
    </source>
</evidence>
<dbReference type="RefSeq" id="WP_242403680.1">
    <property type="nucleotide sequence ID" value="NZ_BAVZ01000001.1"/>
</dbReference>
<keyword evidence="2 7" id="KW-0813">Transport</keyword>
<evidence type="ECO:0000256" key="3">
    <source>
        <dbReference type="ARBA" id="ARBA00022475"/>
    </source>
</evidence>
<dbReference type="SUPFAM" id="SSF161098">
    <property type="entry name" value="MetI-like"/>
    <property type="match status" value="1"/>
</dbReference>
<keyword evidence="3" id="KW-1003">Cell membrane</keyword>
<proteinExistence type="inferred from homology"/>
<evidence type="ECO:0000313" key="9">
    <source>
        <dbReference type="EMBL" id="GAF06434.1"/>
    </source>
</evidence>
<name>W7YVJ2_9BACL</name>
<dbReference type="STRING" id="1236976.JCM16418_389"/>
<reference evidence="9 10" key="1">
    <citation type="journal article" date="2014" name="Genome Announc.">
        <title>Draft Genome Sequence of Paenibacillus pini JCM 16418T, Isolated from the Rhizosphere of Pine Tree.</title>
        <authorList>
            <person name="Yuki M."/>
            <person name="Oshima K."/>
            <person name="Suda W."/>
            <person name="Oshida Y."/>
            <person name="Kitamura K."/>
            <person name="Iida Y."/>
            <person name="Hattori M."/>
            <person name="Ohkuma M."/>
        </authorList>
    </citation>
    <scope>NUCLEOTIDE SEQUENCE [LARGE SCALE GENOMIC DNA]</scope>
    <source>
        <strain evidence="9 10">JCM 16418</strain>
    </source>
</reference>
<dbReference type="Gene3D" id="1.10.3720.10">
    <property type="entry name" value="MetI-like"/>
    <property type="match status" value="1"/>
</dbReference>
<accession>W7YVJ2</accession>
<dbReference type="eggNOG" id="COG1175">
    <property type="taxonomic scope" value="Bacteria"/>
</dbReference>
<evidence type="ECO:0000256" key="2">
    <source>
        <dbReference type="ARBA" id="ARBA00022448"/>
    </source>
</evidence>
<evidence type="ECO:0000256" key="5">
    <source>
        <dbReference type="ARBA" id="ARBA00022989"/>
    </source>
</evidence>
<evidence type="ECO:0000256" key="6">
    <source>
        <dbReference type="ARBA" id="ARBA00023136"/>
    </source>
</evidence>
<sequence length="266" mass="29840">MSAQAKQKISLKAILLSLVVLVANIFMNGLIFWFFRDSTLNPLLTAILAVIWGVAGVYLIYYSLSWAAEQFPDYIRKYALPYVFIGPAVIILGWLLILPALRTLYLSFFNASSEEFVGLGNYAAIFSDHLLATALRNNLLWVFIGTFACVAFGLLIAILADRSSYEKIAKSIIFMPMAISFVAAGVIWKFVYYYQPGDQQIGLLNAIVVFFGGEPQAWVSMLQPWNNFFLIVILIWMQTGFAMVIFSAAIKGVPEDILEAARRWSQ</sequence>
<dbReference type="PANTHER" id="PTHR30193">
    <property type="entry name" value="ABC TRANSPORTER PERMEASE PROTEIN"/>
    <property type="match status" value="1"/>
</dbReference>
<keyword evidence="5 7" id="KW-1133">Transmembrane helix</keyword>
<feature type="transmembrane region" description="Helical" evidence="7">
    <location>
        <begin position="79"/>
        <end position="101"/>
    </location>
</feature>
<dbReference type="InterPro" id="IPR000515">
    <property type="entry name" value="MetI-like"/>
</dbReference>
<evidence type="ECO:0000256" key="7">
    <source>
        <dbReference type="RuleBase" id="RU363032"/>
    </source>
</evidence>
<dbReference type="InterPro" id="IPR035906">
    <property type="entry name" value="MetI-like_sf"/>
</dbReference>
<feature type="domain" description="ABC transmembrane type-1" evidence="8">
    <location>
        <begin position="135"/>
        <end position="266"/>
    </location>
</feature>
<comment type="subcellular location">
    <subcellularLocation>
        <location evidence="1 7">Cell membrane</location>
        <topology evidence="1 7">Multi-pass membrane protein</topology>
    </subcellularLocation>
</comment>
<dbReference type="GO" id="GO:0005886">
    <property type="term" value="C:plasma membrane"/>
    <property type="evidence" value="ECO:0007669"/>
    <property type="project" value="UniProtKB-SubCell"/>
</dbReference>
<dbReference type="PROSITE" id="PS50928">
    <property type="entry name" value="ABC_TM1"/>
    <property type="match status" value="1"/>
</dbReference>
<evidence type="ECO:0000259" key="8">
    <source>
        <dbReference type="PROSITE" id="PS50928"/>
    </source>
</evidence>